<comment type="caution">
    <text evidence="4">The sequence shown here is derived from an EMBL/GenBank/DDBJ whole genome shotgun (WGS) entry which is preliminary data.</text>
</comment>
<dbReference type="PANTHER" id="PTHR35177:SF2">
    <property type="entry name" value="HYDROGENASE MATURATION FACTOR HYBG"/>
    <property type="match status" value="1"/>
</dbReference>
<keyword evidence="5" id="KW-1185">Reference proteome</keyword>
<gene>
    <name evidence="4" type="ORF">HCU73_15340</name>
</gene>
<evidence type="ECO:0000256" key="2">
    <source>
        <dbReference type="ARBA" id="ARBA00053969"/>
    </source>
</evidence>
<proteinExistence type="inferred from homology"/>
<dbReference type="GO" id="GO:1902670">
    <property type="term" value="F:carbon dioxide binding"/>
    <property type="evidence" value="ECO:0007669"/>
    <property type="project" value="TreeGrafter"/>
</dbReference>
<dbReference type="FunFam" id="2.30.30.140:FF:000022">
    <property type="entry name" value="Hydrogenase assembly chaperone HybG"/>
    <property type="match status" value="1"/>
</dbReference>
<comment type="similarity">
    <text evidence="1">Belongs to the HupF/HypC family.</text>
</comment>
<name>A0A7X6H2H0_9RHOB</name>
<comment type="function">
    <text evidence="2">Involved in the maturation of [NiFe] hydrogenases. Involved in the biosynthesis of the Fe(CN)(2)CO cofactor.</text>
</comment>
<dbReference type="InterPro" id="IPR001109">
    <property type="entry name" value="Hydrogenase_HupF/HypC"/>
</dbReference>
<dbReference type="NCBIfam" id="TIGR00074">
    <property type="entry name" value="hypC_hupF"/>
    <property type="match status" value="1"/>
</dbReference>
<dbReference type="Proteomes" id="UP000526408">
    <property type="component" value="Unassembled WGS sequence"/>
</dbReference>
<dbReference type="SUPFAM" id="SSF159127">
    <property type="entry name" value="HupF/HypC-like"/>
    <property type="match status" value="1"/>
</dbReference>
<dbReference type="RefSeq" id="WP_168624362.1">
    <property type="nucleotide sequence ID" value="NZ_JAAZQQ010000006.1"/>
</dbReference>
<dbReference type="PANTHER" id="PTHR35177">
    <property type="entry name" value="HYDROGENASE MATURATION FACTOR HYBG"/>
    <property type="match status" value="1"/>
</dbReference>
<evidence type="ECO:0000313" key="5">
    <source>
        <dbReference type="Proteomes" id="UP000526408"/>
    </source>
</evidence>
<evidence type="ECO:0000313" key="4">
    <source>
        <dbReference type="EMBL" id="NKX45968.1"/>
    </source>
</evidence>
<protein>
    <recommendedName>
        <fullName evidence="3">Hydrogenase maturation factor HypC</fullName>
    </recommendedName>
</protein>
<dbReference type="GO" id="GO:0005506">
    <property type="term" value="F:iron ion binding"/>
    <property type="evidence" value="ECO:0007669"/>
    <property type="project" value="TreeGrafter"/>
</dbReference>
<accession>A0A7X6H2H0</accession>
<dbReference type="EMBL" id="JAAZQQ010000006">
    <property type="protein sequence ID" value="NKX45968.1"/>
    <property type="molecule type" value="Genomic_DNA"/>
</dbReference>
<reference evidence="4 5" key="1">
    <citation type="submission" date="2020-04" db="EMBL/GenBank/DDBJ databases">
        <authorList>
            <person name="Yoon J."/>
        </authorList>
    </citation>
    <scope>NUCLEOTIDE SEQUENCE [LARGE SCALE GENOMIC DNA]</scope>
    <source>
        <strain evidence="4 5">KMU-115</strain>
    </source>
</reference>
<sequence>MCHAVPAKVTAVMEGEMAQVDLSGARKTVSTALVGPVAVGDYLLVHVGYALGRVDPDEAAETLRLLEEIGANT</sequence>
<dbReference type="GO" id="GO:0051604">
    <property type="term" value="P:protein maturation"/>
    <property type="evidence" value="ECO:0007669"/>
    <property type="project" value="TreeGrafter"/>
</dbReference>
<evidence type="ECO:0000256" key="3">
    <source>
        <dbReference type="ARBA" id="ARBA00071976"/>
    </source>
</evidence>
<dbReference type="Pfam" id="PF01455">
    <property type="entry name" value="HupF_HypC"/>
    <property type="match status" value="1"/>
</dbReference>
<organism evidence="4 5">
    <name type="scientific">Roseicyclus persicicus</name>
    <dbReference type="NCBI Taxonomy" id="2650661"/>
    <lineage>
        <taxon>Bacteria</taxon>
        <taxon>Pseudomonadati</taxon>
        <taxon>Pseudomonadota</taxon>
        <taxon>Alphaproteobacteria</taxon>
        <taxon>Rhodobacterales</taxon>
        <taxon>Roseobacteraceae</taxon>
        <taxon>Roseicyclus</taxon>
    </lineage>
</organism>
<dbReference type="AlphaFoldDB" id="A0A7X6H2H0"/>
<dbReference type="PRINTS" id="PR00445">
    <property type="entry name" value="HUPFHYPC"/>
</dbReference>
<dbReference type="Gene3D" id="2.30.30.140">
    <property type="match status" value="1"/>
</dbReference>
<evidence type="ECO:0000256" key="1">
    <source>
        <dbReference type="ARBA" id="ARBA00006018"/>
    </source>
</evidence>